<gene>
    <name evidence="1" type="ORF">O3P69_003079</name>
</gene>
<comment type="caution">
    <text evidence="1">The sequence shown here is derived from an EMBL/GenBank/DDBJ whole genome shotgun (WGS) entry which is preliminary data.</text>
</comment>
<sequence length="147" mass="16331">MSDQKEHNYILEDAMFTEENEMLLEELEGNEDEWREEPPLLGPGCQQMWNGKDCNPETVEQILNAESLSPNTVRFLETEADSSPVAEGTVPSSVDTITSHDSLNLILPSDAMKLQSKKSVNIHRLTRVMDLVPSVCAKLAVALCLST</sequence>
<dbReference type="AlphaFoldDB" id="A0AAW0UKB9"/>
<dbReference type="EMBL" id="JARAKH010000010">
    <property type="protein sequence ID" value="KAK8400130.1"/>
    <property type="molecule type" value="Genomic_DNA"/>
</dbReference>
<dbReference type="Proteomes" id="UP001487740">
    <property type="component" value="Unassembled WGS sequence"/>
</dbReference>
<protein>
    <submittedName>
        <fullName evidence="1">Uncharacterized protein</fullName>
    </submittedName>
</protein>
<proteinExistence type="predicted"/>
<reference evidence="1 2" key="1">
    <citation type="submission" date="2023-03" db="EMBL/GenBank/DDBJ databases">
        <title>High-quality genome of Scylla paramamosain provides insights in environmental adaptation.</title>
        <authorList>
            <person name="Zhang L."/>
        </authorList>
    </citation>
    <scope>NUCLEOTIDE SEQUENCE [LARGE SCALE GENOMIC DNA]</scope>
    <source>
        <strain evidence="1">LZ_2023a</strain>
        <tissue evidence="1">Muscle</tissue>
    </source>
</reference>
<evidence type="ECO:0000313" key="1">
    <source>
        <dbReference type="EMBL" id="KAK8400130.1"/>
    </source>
</evidence>
<evidence type="ECO:0000313" key="2">
    <source>
        <dbReference type="Proteomes" id="UP001487740"/>
    </source>
</evidence>
<organism evidence="1 2">
    <name type="scientific">Scylla paramamosain</name>
    <name type="common">Mud crab</name>
    <dbReference type="NCBI Taxonomy" id="85552"/>
    <lineage>
        <taxon>Eukaryota</taxon>
        <taxon>Metazoa</taxon>
        <taxon>Ecdysozoa</taxon>
        <taxon>Arthropoda</taxon>
        <taxon>Crustacea</taxon>
        <taxon>Multicrustacea</taxon>
        <taxon>Malacostraca</taxon>
        <taxon>Eumalacostraca</taxon>
        <taxon>Eucarida</taxon>
        <taxon>Decapoda</taxon>
        <taxon>Pleocyemata</taxon>
        <taxon>Brachyura</taxon>
        <taxon>Eubrachyura</taxon>
        <taxon>Portunoidea</taxon>
        <taxon>Portunidae</taxon>
        <taxon>Portuninae</taxon>
        <taxon>Scylla</taxon>
    </lineage>
</organism>
<accession>A0AAW0UKB9</accession>
<name>A0AAW0UKB9_SCYPA</name>
<keyword evidence="2" id="KW-1185">Reference proteome</keyword>